<dbReference type="Proteomes" id="UP000521676">
    <property type="component" value="Unassembled WGS sequence"/>
</dbReference>
<keyword evidence="1" id="KW-0812">Transmembrane</keyword>
<dbReference type="EMBL" id="CP128399">
    <property type="protein sequence ID" value="WJW67192.1"/>
    <property type="molecule type" value="Genomic_DNA"/>
</dbReference>
<dbReference type="PROSITE" id="PS51257">
    <property type="entry name" value="PROKAR_LIPOPROTEIN"/>
    <property type="match status" value="1"/>
</dbReference>
<dbReference type="Proteomes" id="UP001431572">
    <property type="component" value="Chromosome 1"/>
</dbReference>
<gene>
    <name evidence="2" type="ORF">HXX08_05500</name>
    <name evidence="3" type="ORF">OZ401_000448</name>
</gene>
<organism evidence="2 4">
    <name type="scientific">Candidatus Chlorohelix allophototropha</name>
    <dbReference type="NCBI Taxonomy" id="3003348"/>
    <lineage>
        <taxon>Bacteria</taxon>
        <taxon>Bacillati</taxon>
        <taxon>Chloroflexota</taxon>
        <taxon>Chloroflexia</taxon>
        <taxon>Candidatus Chloroheliales</taxon>
        <taxon>Candidatus Chloroheliaceae</taxon>
        <taxon>Candidatus Chlorohelix</taxon>
    </lineage>
</organism>
<feature type="transmembrane region" description="Helical" evidence="1">
    <location>
        <begin position="7"/>
        <end position="26"/>
    </location>
</feature>
<feature type="transmembrane region" description="Helical" evidence="1">
    <location>
        <begin position="46"/>
        <end position="67"/>
    </location>
</feature>
<protein>
    <submittedName>
        <fullName evidence="2">Uncharacterized protein</fullName>
    </submittedName>
</protein>
<dbReference type="RefSeq" id="WP_341469090.1">
    <property type="nucleotide sequence ID" value="NZ_CP128399.1"/>
</dbReference>
<proteinExistence type="predicted"/>
<evidence type="ECO:0000313" key="2">
    <source>
        <dbReference type="EMBL" id="NWJ45317.1"/>
    </source>
</evidence>
<feature type="transmembrane region" description="Helical" evidence="1">
    <location>
        <begin position="106"/>
        <end position="127"/>
    </location>
</feature>
<dbReference type="AlphaFoldDB" id="A0A8T7LWS1"/>
<reference evidence="3" key="2">
    <citation type="journal article" date="2024" name="Nature">
        <title>Anoxygenic phototroph of the Chloroflexota uses a type I reaction centre.</title>
        <authorList>
            <person name="Tsuji J.M."/>
            <person name="Shaw N.A."/>
            <person name="Nagashima S."/>
            <person name="Venkiteswaran J.J."/>
            <person name="Schiff S.L."/>
            <person name="Watanabe T."/>
            <person name="Fukui M."/>
            <person name="Hanada S."/>
            <person name="Tank M."/>
            <person name="Neufeld J.D."/>
        </authorList>
    </citation>
    <scope>NUCLEOTIDE SEQUENCE</scope>
    <source>
        <strain evidence="3">L227-S17</strain>
    </source>
</reference>
<evidence type="ECO:0000256" key="1">
    <source>
        <dbReference type="SAM" id="Phobius"/>
    </source>
</evidence>
<evidence type="ECO:0000313" key="5">
    <source>
        <dbReference type="Proteomes" id="UP001431572"/>
    </source>
</evidence>
<keyword evidence="1" id="KW-0472">Membrane</keyword>
<keyword evidence="5" id="KW-1185">Reference proteome</keyword>
<keyword evidence="1" id="KW-1133">Transmembrane helix</keyword>
<dbReference type="EMBL" id="JACATZ010000001">
    <property type="protein sequence ID" value="NWJ45317.1"/>
    <property type="molecule type" value="Genomic_DNA"/>
</dbReference>
<reference evidence="2 4" key="1">
    <citation type="submission" date="2020-06" db="EMBL/GenBank/DDBJ databases">
        <title>Anoxygenic phototrophic Chloroflexota member uses a Type I reaction center.</title>
        <authorList>
            <person name="Tsuji J.M."/>
            <person name="Shaw N.A."/>
            <person name="Nagashima S."/>
            <person name="Venkiteswaran J."/>
            <person name="Schiff S.L."/>
            <person name="Hanada S."/>
            <person name="Tank M."/>
            <person name="Neufeld J.D."/>
        </authorList>
    </citation>
    <scope>NUCLEOTIDE SEQUENCE [LARGE SCALE GENOMIC DNA]</scope>
    <source>
        <strain evidence="2">L227-S17</strain>
    </source>
</reference>
<evidence type="ECO:0000313" key="4">
    <source>
        <dbReference type="Proteomes" id="UP000521676"/>
    </source>
</evidence>
<feature type="transmembrane region" description="Helical" evidence="1">
    <location>
        <begin position="72"/>
        <end position="94"/>
    </location>
</feature>
<evidence type="ECO:0000313" key="3">
    <source>
        <dbReference type="EMBL" id="WJW67192.1"/>
    </source>
</evidence>
<accession>A0A8T7LWS1</accession>
<name>A0A8T7LWS1_9CHLR</name>
<sequence length="132" mass="14464">MERLKLVVYYLSLMSSLLLLVLLLASCYELVDSFIAANPEQINWNSFSVLLIVELIPVAIAFTSALLARHHLLLSGFLLLLAGLPCIALEMQLLENTAVWSQLVALWLSALLMSAAAASALSAMIPIRRVLQ</sequence>